<evidence type="ECO:0008006" key="3">
    <source>
        <dbReference type="Google" id="ProtNLM"/>
    </source>
</evidence>
<dbReference type="InterPro" id="IPR029069">
    <property type="entry name" value="HotDog_dom_sf"/>
</dbReference>
<dbReference type="GeneID" id="24874954"/>
<organism evidence="1 2">
    <name type="scientific">Candidatus Nitrosotenuis cloacae</name>
    <dbReference type="NCBI Taxonomy" id="1603555"/>
    <lineage>
        <taxon>Archaea</taxon>
        <taxon>Nitrososphaerota</taxon>
        <taxon>Candidatus Nitrosotenuis</taxon>
    </lineage>
</organism>
<evidence type="ECO:0000313" key="2">
    <source>
        <dbReference type="Proteomes" id="UP000266745"/>
    </source>
</evidence>
<dbReference type="SUPFAM" id="SSF54637">
    <property type="entry name" value="Thioesterase/thiol ester dehydrase-isomerase"/>
    <property type="match status" value="1"/>
</dbReference>
<evidence type="ECO:0000313" key="1">
    <source>
        <dbReference type="EMBL" id="AJZ75195.1"/>
    </source>
</evidence>
<keyword evidence="2" id="KW-1185">Reference proteome</keyword>
<dbReference type="AlphaFoldDB" id="A0A3G1B017"/>
<accession>A0A3G1B017</accession>
<protein>
    <recommendedName>
        <fullName evidence="3">MaoC-like domain-containing protein</fullName>
    </recommendedName>
</protein>
<proteinExistence type="predicted"/>
<dbReference type="RefSeq" id="WP_048187677.1">
    <property type="nucleotide sequence ID" value="NZ_CP011097.1"/>
</dbReference>
<dbReference type="Gene3D" id="3.10.129.10">
    <property type="entry name" value="Hotdog Thioesterase"/>
    <property type="match status" value="1"/>
</dbReference>
<dbReference type="OrthoDB" id="4149at2157"/>
<reference evidence="1 2" key="1">
    <citation type="journal article" date="2016" name="Sci. Rep.">
        <title>A novel ammonia-oxidizing archaeon from wastewater treatment plant: Its enrichment, physiological and genomic characteristics.</title>
        <authorList>
            <person name="Li Y."/>
            <person name="Ding K."/>
            <person name="Wen X."/>
            <person name="Zhang B."/>
            <person name="Shen B."/>
            <person name="Yang Y."/>
        </authorList>
    </citation>
    <scope>NUCLEOTIDE SEQUENCE [LARGE SCALE GENOMIC DNA]</scope>
    <source>
        <strain evidence="1 2">SAT1</strain>
    </source>
</reference>
<dbReference type="KEGG" id="tah:SU86_000995"/>
<dbReference type="Proteomes" id="UP000266745">
    <property type="component" value="Chromosome"/>
</dbReference>
<gene>
    <name evidence="1" type="ORF">SU86_000995</name>
</gene>
<dbReference type="EMBL" id="CP011097">
    <property type="protein sequence ID" value="AJZ75195.1"/>
    <property type="molecule type" value="Genomic_DNA"/>
</dbReference>
<sequence length="148" mass="17316">MKKFSDLKVGDEYFSTCTFSKKEQESYLAFSRIKNTIFDDDEYSTIVSGRAIISRMEGEFTRLSQIYGNMIILYGMDGDPNWENRNTRFLKPLHVDEILKIKYNISDKKELDDEFGMITVDFEGKKENGEAVVIAKKNLYRIKKEPPR</sequence>
<dbReference type="STRING" id="1603555.SU86_000995"/>
<name>A0A3G1B017_9ARCH</name>